<dbReference type="Proteomes" id="UP000239867">
    <property type="component" value="Chromosome"/>
</dbReference>
<evidence type="ECO:0000313" key="2">
    <source>
        <dbReference type="Proteomes" id="UP000239867"/>
    </source>
</evidence>
<accession>A0A2L1GNQ9</accession>
<dbReference type="KEGG" id="deo:CAY53_07430"/>
<reference evidence="1 2" key="1">
    <citation type="journal article" date="2018" name="MBio">
        <title>Insights into the evolution of host association through the isolation and characterization of a novel human periodontal pathobiont, Desulfobulbus oralis.</title>
        <authorList>
            <person name="Cross K.L."/>
            <person name="Chirania P."/>
            <person name="Xiong W."/>
            <person name="Beall C.J."/>
            <person name="Elkins J.G."/>
            <person name="Giannone R.J."/>
            <person name="Griffen A.L."/>
            <person name="Guss A.M."/>
            <person name="Hettich R.L."/>
            <person name="Joshi S.S."/>
            <person name="Mokrzan E.M."/>
            <person name="Martin R.K."/>
            <person name="Zhulin I.B."/>
            <person name="Leys E.J."/>
            <person name="Podar M."/>
        </authorList>
    </citation>
    <scope>NUCLEOTIDE SEQUENCE [LARGE SCALE GENOMIC DNA]</scope>
    <source>
        <strain evidence="1 2">ORNL</strain>
    </source>
</reference>
<protein>
    <submittedName>
        <fullName evidence="1">Uncharacterized protein</fullName>
    </submittedName>
</protein>
<dbReference type="AlphaFoldDB" id="A0A2L1GNQ9"/>
<dbReference type="EMBL" id="CP021255">
    <property type="protein sequence ID" value="AVD71320.1"/>
    <property type="molecule type" value="Genomic_DNA"/>
</dbReference>
<proteinExistence type="predicted"/>
<name>A0A2L1GNQ9_9BACT</name>
<gene>
    <name evidence="1" type="ORF">CAY53_07430</name>
</gene>
<sequence>MRGTGDKTQIILSPLWVLAKKTLQSQSIILIVDLPMQLSQLQVPAVLVNSPMANLSLREAVPKAFP</sequence>
<organism evidence="1 2">
    <name type="scientific">Desulfobulbus oralis</name>
    <dbReference type="NCBI Taxonomy" id="1986146"/>
    <lineage>
        <taxon>Bacteria</taxon>
        <taxon>Pseudomonadati</taxon>
        <taxon>Thermodesulfobacteriota</taxon>
        <taxon>Desulfobulbia</taxon>
        <taxon>Desulfobulbales</taxon>
        <taxon>Desulfobulbaceae</taxon>
        <taxon>Desulfobulbus</taxon>
    </lineage>
</organism>
<keyword evidence="2" id="KW-1185">Reference proteome</keyword>
<evidence type="ECO:0000313" key="1">
    <source>
        <dbReference type="EMBL" id="AVD71320.1"/>
    </source>
</evidence>